<dbReference type="InterPro" id="IPR045085">
    <property type="entry name" value="HLD_clamp_pol_III_gamma_tau"/>
</dbReference>
<feature type="region of interest" description="Disordered" evidence="12">
    <location>
        <begin position="1"/>
        <end position="20"/>
    </location>
</feature>
<keyword evidence="5" id="KW-0479">Metal-binding</keyword>
<dbReference type="InterPro" id="IPR027417">
    <property type="entry name" value="P-loop_NTPase"/>
</dbReference>
<dbReference type="PRINTS" id="PR00300">
    <property type="entry name" value="CLPPROTEASEA"/>
</dbReference>
<keyword evidence="4 11" id="KW-0235">DNA replication</keyword>
<feature type="domain" description="AAA+ ATPase" evidence="13">
    <location>
        <begin position="54"/>
        <end position="197"/>
    </location>
</feature>
<evidence type="ECO:0000256" key="9">
    <source>
        <dbReference type="ARBA" id="ARBA00022932"/>
    </source>
</evidence>
<dbReference type="CDD" id="cd00009">
    <property type="entry name" value="AAA"/>
    <property type="match status" value="1"/>
</dbReference>
<keyword evidence="8 11" id="KW-0067">ATP-binding</keyword>
<dbReference type="PANTHER" id="PTHR11669">
    <property type="entry name" value="REPLICATION FACTOR C / DNA POLYMERASE III GAMMA-TAU SUBUNIT"/>
    <property type="match status" value="1"/>
</dbReference>
<dbReference type="GO" id="GO:0003677">
    <property type="term" value="F:DNA binding"/>
    <property type="evidence" value="ECO:0007669"/>
    <property type="project" value="InterPro"/>
</dbReference>
<dbReference type="InterPro" id="IPR048448">
    <property type="entry name" value="DnaX-like_C"/>
</dbReference>
<dbReference type="PANTHER" id="PTHR11669:SF0">
    <property type="entry name" value="PROTEIN STICHEL-LIKE 2"/>
    <property type="match status" value="1"/>
</dbReference>
<keyword evidence="9 11" id="KW-0239">DNA-directed DNA polymerase</keyword>
<dbReference type="EMBL" id="JACATZ010000001">
    <property type="protein sequence ID" value="NWJ45046.1"/>
    <property type="molecule type" value="Genomic_DNA"/>
</dbReference>
<dbReference type="InterPro" id="IPR022754">
    <property type="entry name" value="DNA_pol_III_gamma-3"/>
</dbReference>
<dbReference type="InterPro" id="IPR008921">
    <property type="entry name" value="DNA_pol3_clamp-load_cplx_C"/>
</dbReference>
<dbReference type="NCBIfam" id="TIGR02397">
    <property type="entry name" value="dnaX_nterm"/>
    <property type="match status" value="1"/>
</dbReference>
<evidence type="ECO:0000313" key="17">
    <source>
        <dbReference type="Proteomes" id="UP001431572"/>
    </source>
</evidence>
<dbReference type="GO" id="GO:0046872">
    <property type="term" value="F:metal ion binding"/>
    <property type="evidence" value="ECO:0007669"/>
    <property type="project" value="UniProtKB-KW"/>
</dbReference>
<dbReference type="Gene3D" id="1.10.8.60">
    <property type="match status" value="1"/>
</dbReference>
<comment type="subunit">
    <text evidence="11">DNA polymerase III contains a core (composed of alpha, epsilon and theta chains) that associates with a tau subunit. This core dimerizes to form the POLIII' complex. PolIII' associates with the gamma complex (composed of gamma, delta, delta', psi and chi chains) and with the beta chain to form the complete DNA polymerase III complex.</text>
</comment>
<dbReference type="InterPro" id="IPR012763">
    <property type="entry name" value="DNA_pol_III_sug/sutau_N"/>
</dbReference>
<evidence type="ECO:0000313" key="15">
    <source>
        <dbReference type="EMBL" id="WJW66927.1"/>
    </source>
</evidence>
<dbReference type="Pfam" id="PF22608">
    <property type="entry name" value="DNAX_ATPase_lid"/>
    <property type="match status" value="1"/>
</dbReference>
<dbReference type="FunFam" id="1.10.8.60:FF:000013">
    <property type="entry name" value="DNA polymerase III subunit gamma/tau"/>
    <property type="match status" value="1"/>
</dbReference>
<evidence type="ECO:0000256" key="4">
    <source>
        <dbReference type="ARBA" id="ARBA00022705"/>
    </source>
</evidence>
<sequence length="608" mass="67119">MAIVKKSMESDDTPDKLSRSQSLYRKWRSQTFGELVGQDAVTRTLKNAITTGRVGHAYLFCGPRGTGKTSTARLLAKAINCLETEINARPCNKCEACRSISEGRAMDLIEIDAASNRGIEDIRDLRDKINFQPSALRKKFYIIDEVHMLTEPAFNALLKTLEEPPPHAIFVLATTDPQDIPTTVLSRCQRFDFQRISLEQIVARLRFVCSEEKVQAEKASLELVARQATGSLRDALSLLDQLIVFSDGNITLETVKQMLGVMNSEAVPDFVEALLERGLASGLEQISNLVQSGVDLKRFNRELVEHLRGMMLLKANPSARELLDLPHELLDRMQEQAKRINLSELITLLKIFSGVDYNLKVSPYTQLPLEIALMEAVLAETVVQPQATTRQVPNRAAPTPTVAHREPPVINQHRPAIAAVQKEPAIVSPIDEDEPPIAKAANPAEVAQVKKQPPVINPLRPLAPVNQQETPSTPAATDGANLTLAEVTQVWGQLLDKIGSAQVTVKALLTEAQPIGVQGKQIMLAFKYQFHREKISQEKTRIFVEEQYSQLLGQTIYIQCVSDESTNPNSAGGSARTDSKNSGKGSSPLDERSRAAARIFNATVQDFD</sequence>
<dbReference type="Gene3D" id="1.20.272.10">
    <property type="match status" value="1"/>
</dbReference>
<dbReference type="Pfam" id="PF20964">
    <property type="entry name" value="DnaX_C"/>
    <property type="match status" value="1"/>
</dbReference>
<dbReference type="RefSeq" id="WP_341468820.1">
    <property type="nucleotide sequence ID" value="NZ_CP128399.1"/>
</dbReference>
<comment type="function">
    <text evidence="11">DNA polymerase III is a complex, multichain enzyme responsible for most of the replicative synthesis in bacteria. This DNA polymerase also exhibits 3' to 5' exonuclease activity.</text>
</comment>
<evidence type="ECO:0000256" key="5">
    <source>
        <dbReference type="ARBA" id="ARBA00022723"/>
    </source>
</evidence>
<proteinExistence type="inferred from homology"/>
<evidence type="ECO:0000256" key="6">
    <source>
        <dbReference type="ARBA" id="ARBA00022741"/>
    </source>
</evidence>
<feature type="region of interest" description="Disordered" evidence="12">
    <location>
        <begin position="567"/>
        <end position="594"/>
    </location>
</feature>
<evidence type="ECO:0000256" key="11">
    <source>
        <dbReference type="RuleBase" id="RU364063"/>
    </source>
</evidence>
<dbReference type="FunFam" id="3.40.50.300:FF:000014">
    <property type="entry name" value="DNA polymerase III subunit gamma/tau"/>
    <property type="match status" value="1"/>
</dbReference>
<dbReference type="Gene3D" id="3.40.50.300">
    <property type="entry name" value="P-loop containing nucleotide triphosphate hydrolases"/>
    <property type="match status" value="1"/>
</dbReference>
<dbReference type="NCBIfam" id="NF004046">
    <property type="entry name" value="PRK05563.1"/>
    <property type="match status" value="1"/>
</dbReference>
<dbReference type="EMBL" id="CP128399">
    <property type="protein sequence ID" value="WJW66927.1"/>
    <property type="molecule type" value="Genomic_DNA"/>
</dbReference>
<dbReference type="NCBIfam" id="NF011512">
    <property type="entry name" value="PRK14950.1"/>
    <property type="match status" value="1"/>
</dbReference>
<keyword evidence="6 11" id="KW-0547">Nucleotide-binding</keyword>
<evidence type="ECO:0000256" key="1">
    <source>
        <dbReference type="ARBA" id="ARBA00006360"/>
    </source>
</evidence>
<evidence type="ECO:0000256" key="10">
    <source>
        <dbReference type="ARBA" id="ARBA00049244"/>
    </source>
</evidence>
<keyword evidence="3 11" id="KW-0548">Nucleotidyltransferase</keyword>
<evidence type="ECO:0000313" key="14">
    <source>
        <dbReference type="EMBL" id="NWJ45046.1"/>
    </source>
</evidence>
<keyword evidence="17" id="KW-1185">Reference proteome</keyword>
<reference evidence="15" key="2">
    <citation type="journal article" date="2024" name="Nature">
        <title>Anoxygenic phototroph of the Chloroflexota uses a type I reaction centre.</title>
        <authorList>
            <person name="Tsuji J.M."/>
            <person name="Shaw N.A."/>
            <person name="Nagashima S."/>
            <person name="Venkiteswaran J.J."/>
            <person name="Schiff S.L."/>
            <person name="Watanabe T."/>
            <person name="Fukui M."/>
            <person name="Hanada S."/>
            <person name="Tank M."/>
            <person name="Neufeld J.D."/>
        </authorList>
    </citation>
    <scope>NUCLEOTIDE SEQUENCE</scope>
    <source>
        <strain evidence="15">L227-S17</strain>
    </source>
</reference>
<dbReference type="GO" id="GO:0003887">
    <property type="term" value="F:DNA-directed DNA polymerase activity"/>
    <property type="evidence" value="ECO:0007669"/>
    <property type="project" value="UniProtKB-KW"/>
</dbReference>
<evidence type="ECO:0000256" key="3">
    <source>
        <dbReference type="ARBA" id="ARBA00022695"/>
    </source>
</evidence>
<name>A0A8T7M261_9CHLR</name>
<dbReference type="EC" id="2.7.7.7" evidence="11"/>
<evidence type="ECO:0000313" key="16">
    <source>
        <dbReference type="Proteomes" id="UP000521676"/>
    </source>
</evidence>
<dbReference type="CDD" id="cd18137">
    <property type="entry name" value="HLD_clamp_pol_III_gamma_tau"/>
    <property type="match status" value="1"/>
</dbReference>
<dbReference type="Proteomes" id="UP000521676">
    <property type="component" value="Unassembled WGS sequence"/>
</dbReference>
<keyword evidence="7" id="KW-0862">Zinc</keyword>
<dbReference type="Proteomes" id="UP001431572">
    <property type="component" value="Chromosome 1"/>
</dbReference>
<dbReference type="Pfam" id="PF13177">
    <property type="entry name" value="DNA_pol3_delta2"/>
    <property type="match status" value="1"/>
</dbReference>
<keyword evidence="2 11" id="KW-0808">Transferase</keyword>
<evidence type="ECO:0000256" key="7">
    <source>
        <dbReference type="ARBA" id="ARBA00022833"/>
    </source>
</evidence>
<feature type="compositionally biased region" description="Basic and acidic residues" evidence="12">
    <location>
        <begin position="1"/>
        <end position="18"/>
    </location>
</feature>
<dbReference type="Pfam" id="PF12169">
    <property type="entry name" value="DNA_pol3_gamma3"/>
    <property type="match status" value="1"/>
</dbReference>
<dbReference type="InterPro" id="IPR001270">
    <property type="entry name" value="ClpA/B"/>
</dbReference>
<dbReference type="SUPFAM" id="SSF52540">
    <property type="entry name" value="P-loop containing nucleoside triphosphate hydrolases"/>
    <property type="match status" value="1"/>
</dbReference>
<dbReference type="GO" id="GO:0005524">
    <property type="term" value="F:ATP binding"/>
    <property type="evidence" value="ECO:0007669"/>
    <property type="project" value="UniProtKB-KW"/>
</dbReference>
<comment type="catalytic activity">
    <reaction evidence="10 11">
        <text>DNA(n) + a 2'-deoxyribonucleoside 5'-triphosphate = DNA(n+1) + diphosphate</text>
        <dbReference type="Rhea" id="RHEA:22508"/>
        <dbReference type="Rhea" id="RHEA-COMP:17339"/>
        <dbReference type="Rhea" id="RHEA-COMP:17340"/>
        <dbReference type="ChEBI" id="CHEBI:33019"/>
        <dbReference type="ChEBI" id="CHEBI:61560"/>
        <dbReference type="ChEBI" id="CHEBI:173112"/>
        <dbReference type="EC" id="2.7.7.7"/>
    </reaction>
</comment>
<dbReference type="AlphaFoldDB" id="A0A8T7M261"/>
<evidence type="ECO:0000256" key="8">
    <source>
        <dbReference type="ARBA" id="ARBA00022840"/>
    </source>
</evidence>
<evidence type="ECO:0000256" key="12">
    <source>
        <dbReference type="SAM" id="MobiDB-lite"/>
    </source>
</evidence>
<dbReference type="InterPro" id="IPR003593">
    <property type="entry name" value="AAA+_ATPase"/>
</dbReference>
<protein>
    <recommendedName>
        <fullName evidence="11">DNA polymerase III subunit gamma/tau</fullName>
        <ecNumber evidence="11">2.7.7.7</ecNumber>
    </recommendedName>
</protein>
<dbReference type="GO" id="GO:0009360">
    <property type="term" value="C:DNA polymerase III complex"/>
    <property type="evidence" value="ECO:0007669"/>
    <property type="project" value="InterPro"/>
</dbReference>
<reference evidence="14 16" key="1">
    <citation type="submission" date="2020-06" db="EMBL/GenBank/DDBJ databases">
        <title>Anoxygenic phototrophic Chloroflexota member uses a Type I reaction center.</title>
        <authorList>
            <person name="Tsuji J.M."/>
            <person name="Shaw N.A."/>
            <person name="Nagashima S."/>
            <person name="Venkiteswaran J."/>
            <person name="Schiff S.L."/>
            <person name="Hanada S."/>
            <person name="Tank M."/>
            <person name="Neufeld J.D."/>
        </authorList>
    </citation>
    <scope>NUCLEOTIDE SEQUENCE [LARGE SCALE GENOMIC DNA]</scope>
    <source>
        <strain evidence="14">L227-S17</strain>
    </source>
</reference>
<gene>
    <name evidence="11 14" type="primary">dnaX</name>
    <name evidence="14" type="ORF">HXX08_04120</name>
    <name evidence="15" type="ORF">OZ401_000172</name>
</gene>
<evidence type="ECO:0000256" key="2">
    <source>
        <dbReference type="ARBA" id="ARBA00022679"/>
    </source>
</evidence>
<organism evidence="14 16">
    <name type="scientific">Candidatus Chlorohelix allophototropha</name>
    <dbReference type="NCBI Taxonomy" id="3003348"/>
    <lineage>
        <taxon>Bacteria</taxon>
        <taxon>Bacillati</taxon>
        <taxon>Chloroflexota</taxon>
        <taxon>Chloroflexia</taxon>
        <taxon>Candidatus Chloroheliales</taxon>
        <taxon>Candidatus Chloroheliaceae</taxon>
        <taxon>Candidatus Chlorohelix</taxon>
    </lineage>
</organism>
<accession>A0A8T7M261</accession>
<comment type="similarity">
    <text evidence="1 11">Belongs to the DnaX/STICHEL family.</text>
</comment>
<dbReference type="InterPro" id="IPR050238">
    <property type="entry name" value="DNA_Rep/Repair_Clamp_Loader"/>
</dbReference>
<evidence type="ECO:0000259" key="13">
    <source>
        <dbReference type="SMART" id="SM00382"/>
    </source>
</evidence>
<dbReference type="SMART" id="SM00382">
    <property type="entry name" value="AAA"/>
    <property type="match status" value="1"/>
</dbReference>
<dbReference type="GO" id="GO:0006261">
    <property type="term" value="P:DNA-templated DNA replication"/>
    <property type="evidence" value="ECO:0007669"/>
    <property type="project" value="TreeGrafter"/>
</dbReference>
<dbReference type="SUPFAM" id="SSF48019">
    <property type="entry name" value="post-AAA+ oligomerization domain-like"/>
    <property type="match status" value="1"/>
</dbReference>